<dbReference type="EMBL" id="LODL01000005">
    <property type="protein sequence ID" value="KXB32489.1"/>
    <property type="molecule type" value="Genomic_DNA"/>
</dbReference>
<dbReference type="GO" id="GO:0042834">
    <property type="term" value="F:peptidoglycan binding"/>
    <property type="evidence" value="ECO:0007669"/>
    <property type="project" value="InterPro"/>
</dbReference>
<dbReference type="RefSeq" id="WP_083518148.1">
    <property type="nucleotide sequence ID" value="NZ_LODL01000005.1"/>
</dbReference>
<dbReference type="InterPro" id="IPR007730">
    <property type="entry name" value="SPOR-like_dom"/>
</dbReference>
<feature type="domain" description="SPOR" evidence="3">
    <location>
        <begin position="205"/>
        <end position="266"/>
    </location>
</feature>
<protein>
    <recommendedName>
        <fullName evidence="3">SPOR domain-containing protein</fullName>
    </recommendedName>
</protein>
<evidence type="ECO:0000256" key="2">
    <source>
        <dbReference type="SAM" id="Phobius"/>
    </source>
</evidence>
<dbReference type="SUPFAM" id="SSF110997">
    <property type="entry name" value="Sporulation related repeat"/>
    <property type="match status" value="1"/>
</dbReference>
<dbReference type="Gene3D" id="3.30.70.1070">
    <property type="entry name" value="Sporulation related repeat"/>
    <property type="match status" value="1"/>
</dbReference>
<feature type="compositionally biased region" description="Basic and acidic residues" evidence="1">
    <location>
        <begin position="111"/>
        <end position="129"/>
    </location>
</feature>
<proteinExistence type="predicted"/>
<reference evidence="4 5" key="1">
    <citation type="submission" date="2015-12" db="EMBL/GenBank/DDBJ databases">
        <title>Nitrous oxide reduction kinetics distinguish bacteria harboring typical versus atypical NosZ.</title>
        <authorList>
            <person name="Yoon S."/>
            <person name="Nissen S."/>
            <person name="Park D."/>
            <person name="Sanford R.A."/>
            <person name="Loeffler F.E."/>
        </authorList>
    </citation>
    <scope>NUCLEOTIDE SEQUENCE [LARGE SCALE GENOMIC DNA]</scope>
    <source>
        <strain evidence="4 5">ATCC BAA-841</strain>
    </source>
</reference>
<keyword evidence="5" id="KW-1185">Reference proteome</keyword>
<evidence type="ECO:0000256" key="1">
    <source>
        <dbReference type="SAM" id="MobiDB-lite"/>
    </source>
</evidence>
<gene>
    <name evidence="4" type="ORF">AT959_02035</name>
</gene>
<dbReference type="AlphaFoldDB" id="A0A133XNH0"/>
<evidence type="ECO:0000259" key="3">
    <source>
        <dbReference type="Pfam" id="PF05036"/>
    </source>
</evidence>
<dbReference type="STRING" id="281362.AT959_02035"/>
<evidence type="ECO:0000313" key="4">
    <source>
        <dbReference type="EMBL" id="KXB32489.1"/>
    </source>
</evidence>
<keyword evidence="2" id="KW-1133">Transmembrane helix</keyword>
<accession>A0A133XNH0</accession>
<keyword evidence="2" id="KW-0472">Membrane</keyword>
<dbReference type="InterPro" id="IPR036680">
    <property type="entry name" value="SPOR-like_sf"/>
</dbReference>
<dbReference type="Proteomes" id="UP000070186">
    <property type="component" value="Unassembled WGS sequence"/>
</dbReference>
<dbReference type="Pfam" id="PF05036">
    <property type="entry name" value="SPOR"/>
    <property type="match status" value="1"/>
</dbReference>
<feature type="transmembrane region" description="Helical" evidence="2">
    <location>
        <begin position="27"/>
        <end position="47"/>
    </location>
</feature>
<organism evidence="4 5">
    <name type="scientific">Dechloromonas denitrificans</name>
    <dbReference type="NCBI Taxonomy" id="281362"/>
    <lineage>
        <taxon>Bacteria</taxon>
        <taxon>Pseudomonadati</taxon>
        <taxon>Pseudomonadota</taxon>
        <taxon>Betaproteobacteria</taxon>
        <taxon>Rhodocyclales</taxon>
        <taxon>Azonexaceae</taxon>
        <taxon>Dechloromonas</taxon>
    </lineage>
</organism>
<keyword evidence="2" id="KW-0812">Transmembrane</keyword>
<feature type="region of interest" description="Disordered" evidence="1">
    <location>
        <begin position="53"/>
        <end position="142"/>
    </location>
</feature>
<feature type="compositionally biased region" description="Low complexity" evidence="1">
    <location>
        <begin position="91"/>
        <end position="101"/>
    </location>
</feature>
<comment type="caution">
    <text evidence="4">The sequence shown here is derived from an EMBL/GenBank/DDBJ whole genome shotgun (WGS) entry which is preliminary data.</text>
</comment>
<evidence type="ECO:0000313" key="5">
    <source>
        <dbReference type="Proteomes" id="UP000070186"/>
    </source>
</evidence>
<sequence>MMADNPEVKTDSADTAGDLRNKLVKRLAMAGVLVAVLLGVLAFFDYLSTPPEELDEEEYTQPVPVPPKKAVSQPVTPTTDLPEPPPPPAPVVAEAPAAPVTVAPPTPAVDTKTEAKTRTEAKVEPRPEIRPPAPSNAVIAKPPAVLPQPAPVARAVRPVPEATSAPSVSVVEEAPAAPSAKPSARVVEARPVTVVAPSGVSRLFSGFLLQAGVFASPQRAEELHAKLTLSGVPSTLETRVQVGPFRTRQEAEAAQVRLRELGVETVLVPPAKGKH</sequence>
<name>A0A133XNH0_9RHOO</name>